<keyword evidence="4" id="KW-0399">Innate immunity</keyword>
<dbReference type="FunFam" id="3.80.10.10:FF:000364">
    <property type="entry name" value="NLR family CARD domain containing 4"/>
    <property type="match status" value="1"/>
</dbReference>
<dbReference type="InterPro" id="IPR042220">
    <property type="entry name" value="NLRC4"/>
</dbReference>
<dbReference type="Gene3D" id="1.10.533.10">
    <property type="entry name" value="Death Domain, Fas"/>
    <property type="match status" value="1"/>
</dbReference>
<evidence type="ECO:0000256" key="10">
    <source>
        <dbReference type="ARBA" id="ARBA00022859"/>
    </source>
</evidence>
<dbReference type="Pfam" id="PF00619">
    <property type="entry name" value="CARD"/>
    <property type="match status" value="1"/>
</dbReference>
<comment type="subcellular location">
    <subcellularLocation>
        <location evidence="1">Cytoplasm</location>
        <location evidence="1">Cytosol</location>
    </subcellularLocation>
</comment>
<evidence type="ECO:0000256" key="9">
    <source>
        <dbReference type="ARBA" id="ARBA00022840"/>
    </source>
</evidence>
<keyword evidence="3" id="KW-0963">Cytoplasm</keyword>
<evidence type="ECO:0000256" key="12">
    <source>
        <dbReference type="ARBA" id="ARBA00030378"/>
    </source>
</evidence>
<dbReference type="OrthoDB" id="120976at2759"/>
<name>A0A2I0USW4_LIMLA</name>
<evidence type="ECO:0000256" key="7">
    <source>
        <dbReference type="ARBA" id="ARBA00022737"/>
    </source>
</evidence>
<sequence>MGMITVKKIADDLLACHVMSYEEVNTITCERVEQEASRMMIYMILNKGSEACNILVKSLEKHNPFLFHDLQGYCTTGQVEQDKLNDLIQDLKYVYLSSAFQKYHPLGSDIDIIFDLGTAYTDILLWKKDIHNSRKGQLTLNVLLEELKNPCIIEGEAGKGKTTLLKRIAVLWASENCSALKKFQFVFFISLTSTRGGIYETVCDQLLFEQYPIRKQDFMKMLLAQRQRVLFLLDGYDEFKPPNCPEIEAMIKENHKFKNMVIIATRTESIQKIRQFGSLIAEIGDLSEESCKKLIKNVLTNKLADGLLNQLKEATSMKNLMKTPLFVIIACAIQMGESNFHPSTQTLLFSTLYDLMVEKNRYKTKEITENHIMLSINHCGDLALDGIFDQRFDFQSEDLADIKEEVLLASGLLNKYTAQRLKPTYRFFHKSFQEYTAGRKLCKLLTSCQEAEVKRGYGYLQKINTISDITTTYFNLLLYTCGSSLDATRIILDLLKRIDQHRDISEKNLASEREYTKKSENITDTEDLKRSDKDIFAECVINFFYESSSKSALSRDFEEFFCDKSIFINTQNIPTYFSDFFRYLPNCLSVLGLIKLDFFGNYSPNKEIDDENVEDLQISSLKTYIPEKAVSLFFNWNQRLRSLEITLQDFNKLKKRDIKYLGKICCSAASLKLHISNSAGITGTLNEVLETCKNLQGLTVESTPLTVEDEQQITTMTKLKTLHIRDLQSENLEGGLIDGMKKLVNAEGLILDDISMDEDDAKKLAEGIRNLRKLRLLYMNHLTAIRDGITYIVKSVSDNLRELEEIQLINCCISSDAVEILAQNLCNLPKLNVLDLSENYLEKRGEDAIHRLVDGLNVLPGMKVLMLPWGDDVKVCLTKLLELLETMPQLTKLGLRKWSLTDVEIRILGNFFEKEHLQNLQHLDLAMNCVTSDGWLSFTQTLISLKKLVYVDFSSEQDWVPASLLVCKLSQSVMFPECFAMADFNPHFVLICDISPDTYCMSCTGLKAVGESDMAFKENVPDSIVMICNHMKITTVYLQWLG</sequence>
<dbReference type="PANTHER" id="PTHR47688">
    <property type="entry name" value="NLR FAMILY CARD DOMAIN-CONTAINING PROTEIN 4"/>
    <property type="match status" value="1"/>
</dbReference>
<reference evidence="16" key="2">
    <citation type="submission" date="2017-12" db="EMBL/GenBank/DDBJ databases">
        <title>Genome sequence of the Bar-tailed Godwit (Limosa lapponica baueri).</title>
        <authorList>
            <person name="Lima N.C.B."/>
            <person name="Parody-Merino A.M."/>
            <person name="Battley P.F."/>
            <person name="Fidler A.E."/>
            <person name="Prosdocimi F."/>
        </authorList>
    </citation>
    <scope>NUCLEOTIDE SEQUENCE [LARGE SCALE GENOMIC DNA]</scope>
</reference>
<keyword evidence="7" id="KW-0677">Repeat</keyword>
<dbReference type="GO" id="GO:0042981">
    <property type="term" value="P:regulation of apoptotic process"/>
    <property type="evidence" value="ECO:0007669"/>
    <property type="project" value="InterPro"/>
</dbReference>
<keyword evidence="9" id="KW-0067">ATP-binding</keyword>
<dbReference type="InterPro" id="IPR001315">
    <property type="entry name" value="CARD"/>
</dbReference>
<evidence type="ECO:0000256" key="6">
    <source>
        <dbReference type="ARBA" id="ARBA00022703"/>
    </source>
</evidence>
<dbReference type="Pfam" id="PF22524">
    <property type="entry name" value="WHD_Nlrc4"/>
    <property type="match status" value="1"/>
</dbReference>
<dbReference type="SUPFAM" id="SSF52047">
    <property type="entry name" value="RNI-like"/>
    <property type="match status" value="1"/>
</dbReference>
<protein>
    <recommendedName>
        <fullName evidence="2">NLR family CARD domain-containing protein 4</fullName>
    </recommendedName>
    <alternativeName>
        <fullName evidence="12">Ice protease-activating factor</fullName>
    </alternativeName>
</protein>
<evidence type="ECO:0000313" key="16">
    <source>
        <dbReference type="Proteomes" id="UP000233556"/>
    </source>
</evidence>
<evidence type="ECO:0000259" key="13">
    <source>
        <dbReference type="PROSITE" id="PS50209"/>
    </source>
</evidence>
<organism evidence="15 16">
    <name type="scientific">Limosa lapponica baueri</name>
    <dbReference type="NCBI Taxonomy" id="1758121"/>
    <lineage>
        <taxon>Eukaryota</taxon>
        <taxon>Metazoa</taxon>
        <taxon>Chordata</taxon>
        <taxon>Craniata</taxon>
        <taxon>Vertebrata</taxon>
        <taxon>Euteleostomi</taxon>
        <taxon>Archelosauria</taxon>
        <taxon>Archosauria</taxon>
        <taxon>Dinosauria</taxon>
        <taxon>Saurischia</taxon>
        <taxon>Theropoda</taxon>
        <taxon>Coelurosauria</taxon>
        <taxon>Aves</taxon>
        <taxon>Neognathae</taxon>
        <taxon>Neoaves</taxon>
        <taxon>Charadriiformes</taxon>
        <taxon>Scolopacidae</taxon>
        <taxon>Limosa</taxon>
    </lineage>
</organism>
<evidence type="ECO:0000256" key="11">
    <source>
        <dbReference type="ARBA" id="ARBA00023198"/>
    </source>
</evidence>
<reference evidence="16" key="1">
    <citation type="submission" date="2017-11" db="EMBL/GenBank/DDBJ databases">
        <authorList>
            <person name="Lima N.C."/>
            <person name="Parody-Merino A.M."/>
            <person name="Battley P.F."/>
            <person name="Fidler A.E."/>
            <person name="Prosdocimi F."/>
        </authorList>
    </citation>
    <scope>NUCLEOTIDE SEQUENCE [LARGE SCALE GENOMIC DNA]</scope>
</reference>
<dbReference type="InterPro" id="IPR032675">
    <property type="entry name" value="LRR_dom_sf"/>
</dbReference>
<dbReference type="Gene3D" id="1.10.1900.50">
    <property type="match status" value="1"/>
</dbReference>
<dbReference type="SUPFAM" id="SSF47986">
    <property type="entry name" value="DEATH domain"/>
    <property type="match status" value="1"/>
</dbReference>
<dbReference type="SUPFAM" id="SSF52540">
    <property type="entry name" value="P-loop containing nucleoside triphosphate hydrolases"/>
    <property type="match status" value="1"/>
</dbReference>
<dbReference type="GO" id="GO:0005829">
    <property type="term" value="C:cytosol"/>
    <property type="evidence" value="ECO:0007669"/>
    <property type="project" value="UniProtKB-SubCell"/>
</dbReference>
<dbReference type="InterPro" id="IPR027417">
    <property type="entry name" value="P-loop_NTPase"/>
</dbReference>
<dbReference type="InterPro" id="IPR007111">
    <property type="entry name" value="NACHT_NTPase"/>
</dbReference>
<dbReference type="AlphaFoldDB" id="A0A2I0USW4"/>
<dbReference type="GO" id="GO:0042742">
    <property type="term" value="P:defense response to bacterium"/>
    <property type="evidence" value="ECO:0007669"/>
    <property type="project" value="TreeGrafter"/>
</dbReference>
<dbReference type="InterPro" id="IPR040535">
    <property type="entry name" value="NLRC4_HD"/>
</dbReference>
<dbReference type="GO" id="GO:0006954">
    <property type="term" value="P:inflammatory response"/>
    <property type="evidence" value="ECO:0007669"/>
    <property type="project" value="UniProtKB-KW"/>
</dbReference>
<evidence type="ECO:0000256" key="3">
    <source>
        <dbReference type="ARBA" id="ARBA00022490"/>
    </source>
</evidence>
<evidence type="ECO:0000256" key="8">
    <source>
        <dbReference type="ARBA" id="ARBA00022741"/>
    </source>
</evidence>
<dbReference type="Gene3D" id="3.40.50.300">
    <property type="entry name" value="P-loop containing nucleotide triphosphate hydrolases"/>
    <property type="match status" value="1"/>
</dbReference>
<evidence type="ECO:0000313" key="15">
    <source>
        <dbReference type="EMBL" id="PKU49120.1"/>
    </source>
</evidence>
<dbReference type="InterPro" id="IPR011029">
    <property type="entry name" value="DEATH-like_dom_sf"/>
</dbReference>
<dbReference type="InterPro" id="IPR053882">
    <property type="entry name" value="Nlrc4-like_WHD"/>
</dbReference>
<dbReference type="Pfam" id="PF17889">
    <property type="entry name" value="NLRC4_HD"/>
    <property type="match status" value="1"/>
</dbReference>
<evidence type="ECO:0000256" key="2">
    <source>
        <dbReference type="ARBA" id="ARBA00015338"/>
    </source>
</evidence>
<evidence type="ECO:0000256" key="1">
    <source>
        <dbReference type="ARBA" id="ARBA00004514"/>
    </source>
</evidence>
<feature type="domain" description="CARD" evidence="13">
    <location>
        <begin position="1"/>
        <end position="74"/>
    </location>
</feature>
<evidence type="ECO:0000256" key="4">
    <source>
        <dbReference type="ARBA" id="ARBA00022588"/>
    </source>
</evidence>
<dbReference type="Proteomes" id="UP000233556">
    <property type="component" value="Unassembled WGS sequence"/>
</dbReference>
<keyword evidence="6" id="KW-0053">Apoptosis</keyword>
<dbReference type="CDD" id="cd01671">
    <property type="entry name" value="CARD"/>
    <property type="match status" value="1"/>
</dbReference>
<dbReference type="PANTHER" id="PTHR47688:SF1">
    <property type="entry name" value="NLR FAMILY CARD DOMAIN-CONTAINING PROTEIN 4"/>
    <property type="match status" value="1"/>
</dbReference>
<keyword evidence="8" id="KW-0547">Nucleotide-binding</keyword>
<dbReference type="GO" id="GO:0016045">
    <property type="term" value="P:detection of bacterium"/>
    <property type="evidence" value="ECO:0007669"/>
    <property type="project" value="TreeGrafter"/>
</dbReference>
<proteinExistence type="predicted"/>
<dbReference type="Gene3D" id="3.80.10.10">
    <property type="entry name" value="Ribonuclease Inhibitor"/>
    <property type="match status" value="1"/>
</dbReference>
<dbReference type="GO" id="GO:0045087">
    <property type="term" value="P:innate immune response"/>
    <property type="evidence" value="ECO:0007669"/>
    <property type="project" value="UniProtKB-KW"/>
</dbReference>
<dbReference type="PROSITE" id="PS50209">
    <property type="entry name" value="CARD"/>
    <property type="match status" value="1"/>
</dbReference>
<feature type="domain" description="NACHT" evidence="14">
    <location>
        <begin position="149"/>
        <end position="238"/>
    </location>
</feature>
<dbReference type="EMBL" id="KZ505642">
    <property type="protein sequence ID" value="PKU49120.1"/>
    <property type="molecule type" value="Genomic_DNA"/>
</dbReference>
<gene>
    <name evidence="15" type="ORF">llap_562</name>
</gene>
<keyword evidence="5" id="KW-0433">Leucine-rich repeat</keyword>
<dbReference type="Pfam" id="PF05729">
    <property type="entry name" value="NACHT"/>
    <property type="match status" value="1"/>
</dbReference>
<evidence type="ECO:0000256" key="5">
    <source>
        <dbReference type="ARBA" id="ARBA00022614"/>
    </source>
</evidence>
<keyword evidence="10" id="KW-0391">Immunity</keyword>
<evidence type="ECO:0000259" key="14">
    <source>
        <dbReference type="PROSITE" id="PS50837"/>
    </source>
</evidence>
<keyword evidence="11" id="KW-0395">Inflammatory response</keyword>
<accession>A0A2I0USW4</accession>
<dbReference type="GO" id="GO:0005524">
    <property type="term" value="F:ATP binding"/>
    <property type="evidence" value="ECO:0007669"/>
    <property type="project" value="UniProtKB-KW"/>
</dbReference>
<dbReference type="GO" id="GO:0006915">
    <property type="term" value="P:apoptotic process"/>
    <property type="evidence" value="ECO:0007669"/>
    <property type="project" value="UniProtKB-KW"/>
</dbReference>
<keyword evidence="16" id="KW-1185">Reference proteome</keyword>
<dbReference type="PROSITE" id="PS50837">
    <property type="entry name" value="NACHT"/>
    <property type="match status" value="1"/>
</dbReference>